<feature type="compositionally biased region" description="Pro residues" evidence="1">
    <location>
        <begin position="282"/>
        <end position="291"/>
    </location>
</feature>
<reference evidence="2" key="2">
    <citation type="submission" date="2023-06" db="EMBL/GenBank/DDBJ databases">
        <authorList>
            <consortium name="Lawrence Berkeley National Laboratory"/>
            <person name="Haridas S."/>
            <person name="Hensen N."/>
            <person name="Bonometti L."/>
            <person name="Westerberg I."/>
            <person name="Brannstrom I.O."/>
            <person name="Guillou S."/>
            <person name="Cros-Aarteil S."/>
            <person name="Calhoun S."/>
            <person name="Kuo A."/>
            <person name="Mondo S."/>
            <person name="Pangilinan J."/>
            <person name="Riley R."/>
            <person name="Labutti K."/>
            <person name="Andreopoulos B."/>
            <person name="Lipzen A."/>
            <person name="Chen C."/>
            <person name="Yanf M."/>
            <person name="Daum C."/>
            <person name="Ng V."/>
            <person name="Clum A."/>
            <person name="Steindorff A."/>
            <person name="Ohm R."/>
            <person name="Martin F."/>
            <person name="Silar P."/>
            <person name="Natvig D."/>
            <person name="Lalanne C."/>
            <person name="Gautier V."/>
            <person name="Ament-Velasquez S.L."/>
            <person name="Kruys A."/>
            <person name="Hutchinson M.I."/>
            <person name="Powell A.J."/>
            <person name="Barry K."/>
            <person name="Miller A.N."/>
            <person name="Grigoriev I.V."/>
            <person name="Debuchy R."/>
            <person name="Gladieux P."/>
            <person name="Thoren M.H."/>
            <person name="Johannesson H."/>
        </authorList>
    </citation>
    <scope>NUCLEOTIDE SEQUENCE</scope>
    <source>
        <strain evidence="2">CBS 118394</strain>
    </source>
</reference>
<dbReference type="AlphaFoldDB" id="A0AAE0LZ16"/>
<feature type="compositionally biased region" description="Low complexity" evidence="1">
    <location>
        <begin position="33"/>
        <end position="42"/>
    </location>
</feature>
<feature type="region of interest" description="Disordered" evidence="1">
    <location>
        <begin position="73"/>
        <end position="101"/>
    </location>
</feature>
<dbReference type="Proteomes" id="UP001283341">
    <property type="component" value="Unassembled WGS sequence"/>
</dbReference>
<reference evidence="2" key="1">
    <citation type="journal article" date="2023" name="Mol. Phylogenet. Evol.">
        <title>Genome-scale phylogeny and comparative genomics of the fungal order Sordariales.</title>
        <authorList>
            <person name="Hensen N."/>
            <person name="Bonometti L."/>
            <person name="Westerberg I."/>
            <person name="Brannstrom I.O."/>
            <person name="Guillou S."/>
            <person name="Cros-Aarteil S."/>
            <person name="Calhoun S."/>
            <person name="Haridas S."/>
            <person name="Kuo A."/>
            <person name="Mondo S."/>
            <person name="Pangilinan J."/>
            <person name="Riley R."/>
            <person name="LaButti K."/>
            <person name="Andreopoulos B."/>
            <person name="Lipzen A."/>
            <person name="Chen C."/>
            <person name="Yan M."/>
            <person name="Daum C."/>
            <person name="Ng V."/>
            <person name="Clum A."/>
            <person name="Steindorff A."/>
            <person name="Ohm R.A."/>
            <person name="Martin F."/>
            <person name="Silar P."/>
            <person name="Natvig D.O."/>
            <person name="Lalanne C."/>
            <person name="Gautier V."/>
            <person name="Ament-Velasquez S.L."/>
            <person name="Kruys A."/>
            <person name="Hutchinson M.I."/>
            <person name="Powell A.J."/>
            <person name="Barry K."/>
            <person name="Miller A.N."/>
            <person name="Grigoriev I.V."/>
            <person name="Debuchy R."/>
            <person name="Gladieux P."/>
            <person name="Hiltunen Thoren M."/>
            <person name="Johannesson H."/>
        </authorList>
    </citation>
    <scope>NUCLEOTIDE SEQUENCE</scope>
    <source>
        <strain evidence="2">CBS 118394</strain>
    </source>
</reference>
<feature type="compositionally biased region" description="Low complexity" evidence="1">
    <location>
        <begin position="207"/>
        <end position="217"/>
    </location>
</feature>
<evidence type="ECO:0000313" key="3">
    <source>
        <dbReference type="Proteomes" id="UP001283341"/>
    </source>
</evidence>
<evidence type="ECO:0000256" key="1">
    <source>
        <dbReference type="SAM" id="MobiDB-lite"/>
    </source>
</evidence>
<comment type="caution">
    <text evidence="2">The sequence shown here is derived from an EMBL/GenBank/DDBJ whole genome shotgun (WGS) entry which is preliminary data.</text>
</comment>
<feature type="compositionally biased region" description="Low complexity" evidence="1">
    <location>
        <begin position="187"/>
        <end position="200"/>
    </location>
</feature>
<keyword evidence="3" id="KW-1185">Reference proteome</keyword>
<feature type="region of interest" description="Disordered" evidence="1">
    <location>
        <begin position="266"/>
        <end position="340"/>
    </location>
</feature>
<feature type="region of interest" description="Disordered" evidence="1">
    <location>
        <begin position="143"/>
        <end position="233"/>
    </location>
</feature>
<proteinExistence type="predicted"/>
<dbReference type="EMBL" id="JAUEDM010000008">
    <property type="protein sequence ID" value="KAK3313186.1"/>
    <property type="molecule type" value="Genomic_DNA"/>
</dbReference>
<evidence type="ECO:0000313" key="2">
    <source>
        <dbReference type="EMBL" id="KAK3313186.1"/>
    </source>
</evidence>
<feature type="region of interest" description="Disordered" evidence="1">
    <location>
        <begin position="1"/>
        <end position="45"/>
    </location>
</feature>
<feature type="compositionally biased region" description="Basic and acidic residues" evidence="1">
    <location>
        <begin position="312"/>
        <end position="323"/>
    </location>
</feature>
<sequence length="340" mass="37448">MPALLPPHHPCQRSQPLIPPPTFFQDKTRPEENNNYSCSNYSSDDEGDIIMRESAAVADALLRKLAPVQPPAYQTEVPPVRKPQNPATTGPLLSRRLPPLPAIQIPPPPQLSTTRSRMHFNSLLIPQLQNSSKNLGKRRVNIRMGSAKPHNYSRPTPREQSGKGEQEKAQQPPGFPVYPSQRLAPIQQQQQQQQTEKYYYGYGGGYQHQNEQQQQQQATVSPFVGQGQGQADPRDNRHYYNLNTGGSTGGLVQQQQQPAIQVQRVAPSPPTNRGVVGKRRPGPPLVGPVPPERMRRNRGKGKAGQGQGCGHGGDHHGGWEEARVYGSGNLPEPGKELGAF</sequence>
<gene>
    <name evidence="2" type="ORF">B0H66DRAFT_569745</name>
</gene>
<protein>
    <submittedName>
        <fullName evidence="2">Uncharacterized protein</fullName>
    </submittedName>
</protein>
<feature type="compositionally biased region" description="Basic and acidic residues" evidence="1">
    <location>
        <begin position="156"/>
        <end position="168"/>
    </location>
</feature>
<feature type="compositionally biased region" description="Gly residues" evidence="1">
    <location>
        <begin position="302"/>
        <end position="311"/>
    </location>
</feature>
<name>A0AAE0LZ16_9PEZI</name>
<accession>A0AAE0LZ16</accession>
<organism evidence="2 3">
    <name type="scientific">Apodospora peruviana</name>
    <dbReference type="NCBI Taxonomy" id="516989"/>
    <lineage>
        <taxon>Eukaryota</taxon>
        <taxon>Fungi</taxon>
        <taxon>Dikarya</taxon>
        <taxon>Ascomycota</taxon>
        <taxon>Pezizomycotina</taxon>
        <taxon>Sordariomycetes</taxon>
        <taxon>Sordariomycetidae</taxon>
        <taxon>Sordariales</taxon>
        <taxon>Lasiosphaeriaceae</taxon>
        <taxon>Apodospora</taxon>
    </lineage>
</organism>